<evidence type="ECO:0000313" key="3">
    <source>
        <dbReference type="Proteomes" id="UP000281094"/>
    </source>
</evidence>
<dbReference type="Proteomes" id="UP000281094">
    <property type="component" value="Unassembled WGS sequence"/>
</dbReference>
<evidence type="ECO:0000313" key="2">
    <source>
        <dbReference type="EMBL" id="RLQ88899.1"/>
    </source>
</evidence>
<organism evidence="2 3">
    <name type="scientific">Notoacmeibacter ruber</name>
    <dbReference type="NCBI Taxonomy" id="2670375"/>
    <lineage>
        <taxon>Bacteria</taxon>
        <taxon>Pseudomonadati</taxon>
        <taxon>Pseudomonadota</taxon>
        <taxon>Alphaproteobacteria</taxon>
        <taxon>Hyphomicrobiales</taxon>
        <taxon>Notoacmeibacteraceae</taxon>
        <taxon>Notoacmeibacter</taxon>
    </lineage>
</organism>
<feature type="transmembrane region" description="Helical" evidence="1">
    <location>
        <begin position="45"/>
        <end position="64"/>
    </location>
</feature>
<proteinExistence type="predicted"/>
<keyword evidence="1" id="KW-0812">Transmembrane</keyword>
<keyword evidence="1" id="KW-0472">Membrane</keyword>
<evidence type="ECO:0000256" key="1">
    <source>
        <dbReference type="SAM" id="Phobius"/>
    </source>
</evidence>
<dbReference type="RefSeq" id="WP_121645867.1">
    <property type="nucleotide sequence ID" value="NZ_RCWN01000001.1"/>
</dbReference>
<dbReference type="EMBL" id="RCWN01000001">
    <property type="protein sequence ID" value="RLQ88899.1"/>
    <property type="molecule type" value="Genomic_DNA"/>
</dbReference>
<gene>
    <name evidence="2" type="ORF">D8780_12350</name>
</gene>
<dbReference type="AlphaFoldDB" id="A0A3L7JF01"/>
<accession>A0A3L7JF01</accession>
<protein>
    <submittedName>
        <fullName evidence="2">Uncharacterized protein</fullName>
    </submittedName>
</protein>
<keyword evidence="1" id="KW-1133">Transmembrane helix</keyword>
<reference evidence="2 3" key="1">
    <citation type="submission" date="2018-10" db="EMBL/GenBank/DDBJ databases">
        <title>Notoacmeibacter sp. M2BS9Y-3-1, whole genome shotgun sequence.</title>
        <authorList>
            <person name="Tuo L."/>
        </authorList>
    </citation>
    <scope>NUCLEOTIDE SEQUENCE [LARGE SCALE GENOMIC DNA]</scope>
    <source>
        <strain evidence="2 3">M2BS9Y-3-1</strain>
    </source>
</reference>
<sequence length="97" mass="9558">MFDPITLLGAALIVAAAGLICSALVNEKTEAAHANGAPAVPSLPVGRLGIGFLLLALVALLSTIMPGTAFAQDSTAIDVGPAISPFIQTIAGCCSPS</sequence>
<name>A0A3L7JF01_9HYPH</name>
<keyword evidence="3" id="KW-1185">Reference proteome</keyword>
<comment type="caution">
    <text evidence="2">The sequence shown here is derived from an EMBL/GenBank/DDBJ whole genome shotgun (WGS) entry which is preliminary data.</text>
</comment>